<dbReference type="HAMAP" id="MF_00922">
    <property type="entry name" value="OM_assembly_BamD"/>
    <property type="match status" value="1"/>
</dbReference>
<dbReference type="AlphaFoldDB" id="A0A0M6ZAD8"/>
<dbReference type="CDD" id="cd15830">
    <property type="entry name" value="BamD"/>
    <property type="match status" value="1"/>
</dbReference>
<evidence type="ECO:0000256" key="6">
    <source>
        <dbReference type="HAMAP-Rule" id="MF_00922"/>
    </source>
</evidence>
<evidence type="ECO:0000256" key="2">
    <source>
        <dbReference type="ARBA" id="ARBA00023136"/>
    </source>
</evidence>
<keyword evidence="1 6" id="KW-0732">Signal</keyword>
<dbReference type="InterPro" id="IPR039565">
    <property type="entry name" value="BamD-like"/>
</dbReference>
<sequence length="295" mass="33363">MGWKQLGSMGVNGIATGSGLSRTDWVKSLLRMAVLAAPILLVACSGKEDLDELALNDTPPEVLFNEGLALRAQGKLRDSTEKFEEIDKLYPYSEYSKKSLVNLAFLNYSRGKYPETVTAARRFVTLYPGDEDSAYMLYLAGQSYFRQMPDITRDQAVTRRAAGAFTELIQRFPESEYTPDAEEKLRIVEDQLAGKEMQVGRYYLKRRNYVAAINRFRAVVVEFQTTRHVEEALFRLTEAYYALGVVNESQTAAAVLGHNYPDTQWYKDAYSLLNKGGYQPSEDSGSWISRAFRSI</sequence>
<keyword evidence="4 6" id="KW-0998">Cell outer membrane</keyword>
<dbReference type="GO" id="GO:1990063">
    <property type="term" value="C:Bam protein complex"/>
    <property type="evidence" value="ECO:0007669"/>
    <property type="project" value="TreeGrafter"/>
</dbReference>
<evidence type="ECO:0000256" key="5">
    <source>
        <dbReference type="ARBA" id="ARBA00023288"/>
    </source>
</evidence>
<dbReference type="Pfam" id="PF13525">
    <property type="entry name" value="YfiO"/>
    <property type="match status" value="1"/>
</dbReference>
<evidence type="ECO:0000259" key="7">
    <source>
        <dbReference type="Pfam" id="PF13525"/>
    </source>
</evidence>
<keyword evidence="2 6" id="KW-0472">Membrane</keyword>
<feature type="domain" description="Outer membrane lipoprotein BamD-like" evidence="7">
    <location>
        <begin position="57"/>
        <end position="252"/>
    </location>
</feature>
<evidence type="ECO:0000256" key="3">
    <source>
        <dbReference type="ARBA" id="ARBA00023139"/>
    </source>
</evidence>
<comment type="subunit">
    <text evidence="6">Part of the Bam complex.</text>
</comment>
<keyword evidence="5 8" id="KW-0449">Lipoprotein</keyword>
<evidence type="ECO:0000313" key="8">
    <source>
        <dbReference type="EMBL" id="CTQ76682.1"/>
    </source>
</evidence>
<comment type="similarity">
    <text evidence="6">Belongs to the BamD family.</text>
</comment>
<comment type="function">
    <text evidence="6">Part of the outer membrane protein assembly complex, which is involved in assembly and insertion of beta-barrel proteins into the outer membrane.</text>
</comment>
<protein>
    <recommendedName>
        <fullName evidence="6">Outer membrane protein assembly factor BamD</fullName>
    </recommendedName>
</protein>
<keyword evidence="9" id="KW-1185">Reference proteome</keyword>
<reference evidence="9" key="1">
    <citation type="submission" date="2015-07" db="EMBL/GenBank/DDBJ databases">
        <authorList>
            <person name="Rodrigo-Torres Lidia"/>
            <person name="Arahal R.David."/>
        </authorList>
    </citation>
    <scope>NUCLEOTIDE SEQUENCE [LARGE SCALE GENOMIC DNA]</scope>
    <source>
        <strain evidence="9">CECT 5096</strain>
    </source>
</reference>
<dbReference type="SUPFAM" id="SSF48452">
    <property type="entry name" value="TPR-like"/>
    <property type="match status" value="1"/>
</dbReference>
<proteinExistence type="inferred from homology"/>
<dbReference type="GO" id="GO:0043165">
    <property type="term" value="P:Gram-negative-bacterium-type cell outer membrane assembly"/>
    <property type="evidence" value="ECO:0007669"/>
    <property type="project" value="UniProtKB-UniRule"/>
</dbReference>
<gene>
    <name evidence="6 8" type="primary">bamD</name>
    <name evidence="8" type="ORF">LA5096_04842</name>
</gene>
<dbReference type="PANTHER" id="PTHR37423">
    <property type="entry name" value="SOLUBLE LYTIC MUREIN TRANSGLYCOSYLASE-RELATED"/>
    <property type="match status" value="1"/>
</dbReference>
<dbReference type="InterPro" id="IPR017689">
    <property type="entry name" value="BamD"/>
</dbReference>
<dbReference type="Proteomes" id="UP000049983">
    <property type="component" value="Unassembled WGS sequence"/>
</dbReference>
<dbReference type="NCBIfam" id="TIGR03302">
    <property type="entry name" value="OM_YfiO"/>
    <property type="match status" value="1"/>
</dbReference>
<evidence type="ECO:0000256" key="4">
    <source>
        <dbReference type="ARBA" id="ARBA00023237"/>
    </source>
</evidence>
<accession>A0A0M6ZAD8</accession>
<organism evidence="8 9">
    <name type="scientific">Roseibium album</name>
    <dbReference type="NCBI Taxonomy" id="311410"/>
    <lineage>
        <taxon>Bacteria</taxon>
        <taxon>Pseudomonadati</taxon>
        <taxon>Pseudomonadota</taxon>
        <taxon>Alphaproteobacteria</taxon>
        <taxon>Hyphomicrobiales</taxon>
        <taxon>Stappiaceae</taxon>
        <taxon>Roseibium</taxon>
    </lineage>
</organism>
<name>A0A0M6ZAD8_9HYPH</name>
<dbReference type="PANTHER" id="PTHR37423:SF1">
    <property type="entry name" value="OUTER MEMBRANE PROTEIN ASSEMBLY FACTOR BAMD"/>
    <property type="match status" value="1"/>
</dbReference>
<dbReference type="GO" id="GO:0051205">
    <property type="term" value="P:protein insertion into membrane"/>
    <property type="evidence" value="ECO:0007669"/>
    <property type="project" value="UniProtKB-UniRule"/>
</dbReference>
<dbReference type="InterPro" id="IPR011990">
    <property type="entry name" value="TPR-like_helical_dom_sf"/>
</dbReference>
<dbReference type="Gene3D" id="1.25.40.10">
    <property type="entry name" value="Tetratricopeptide repeat domain"/>
    <property type="match status" value="1"/>
</dbReference>
<evidence type="ECO:0000313" key="9">
    <source>
        <dbReference type="Proteomes" id="UP000049983"/>
    </source>
</evidence>
<keyword evidence="3" id="KW-0564">Palmitate</keyword>
<dbReference type="STRING" id="311410.LA5095_03560"/>
<dbReference type="EMBL" id="CXWC01000013">
    <property type="protein sequence ID" value="CTQ76682.1"/>
    <property type="molecule type" value="Genomic_DNA"/>
</dbReference>
<evidence type="ECO:0000256" key="1">
    <source>
        <dbReference type="ARBA" id="ARBA00022729"/>
    </source>
</evidence>
<comment type="subcellular location">
    <subcellularLocation>
        <location evidence="6">Cell outer membrane</location>
    </subcellularLocation>
</comment>